<feature type="domain" description="Lantibiotic dehydratase N-terminal" evidence="1">
    <location>
        <begin position="149"/>
        <end position="414"/>
    </location>
</feature>
<organism evidence="2 3">
    <name type="scientific">Planomonospora parontospora</name>
    <dbReference type="NCBI Taxonomy" id="58119"/>
    <lineage>
        <taxon>Bacteria</taxon>
        <taxon>Bacillati</taxon>
        <taxon>Actinomycetota</taxon>
        <taxon>Actinomycetes</taxon>
        <taxon>Streptosporangiales</taxon>
        <taxon>Streptosporangiaceae</taxon>
        <taxon>Planomonospora</taxon>
    </lineage>
</organism>
<comment type="caution">
    <text evidence="2">The sequence shown here is derived from an EMBL/GenBank/DDBJ whole genome shotgun (WGS) entry which is preliminary data.</text>
</comment>
<evidence type="ECO:0000259" key="1">
    <source>
        <dbReference type="Pfam" id="PF04738"/>
    </source>
</evidence>
<dbReference type="EMBL" id="BMQD01000015">
    <property type="protein sequence ID" value="GGK82741.1"/>
    <property type="molecule type" value="Genomic_DNA"/>
</dbReference>
<proteinExistence type="predicted"/>
<evidence type="ECO:0000313" key="2">
    <source>
        <dbReference type="EMBL" id="GGK82741.1"/>
    </source>
</evidence>
<reference evidence="2" key="2">
    <citation type="submission" date="2022-09" db="EMBL/GenBank/DDBJ databases">
        <authorList>
            <person name="Sun Q."/>
            <person name="Ohkuma M."/>
        </authorList>
    </citation>
    <scope>NUCLEOTIDE SEQUENCE</scope>
    <source>
        <strain evidence="2">JCM 3093</strain>
    </source>
</reference>
<sequence length="882" mass="97137">MSDPGIGIAGYGIARVCSQPVSVVTRLSAPKLARLCDELADLRRDWRDRAPQVADGLTAVVPLLGDRFQRREVLALRRRLHRAADVPAAEIEAVLHRPGMPAVPGAAELGALAALRDDLVRRLEDEYGAALDAEQRVLASLVRDGSLRAGAQLSADGLLHNMDRYADAVAAGNARDKRARATESTLVNLVARSALKPSPFGRLVHTHPIVFEDRSASGQAPPLPGTVAHRSVCRLPRQLVNWVERCLADHPGLRSAAVLRRAPVAGSSDKGVVFLVRGRDGTHEPAARERLVRVPPDPAVAELLTVQADVPVPERELLARFAALPGESTRSARSRLDALIERGVLARDLGVGEQAAHPITRLTELLPPDCEPRLRECATGLAAAESAFEKAGIDRRQELIARIQRHVTDLADLCGVPTPPIEAARTLIYEDTVVAAPQPQDGHRWRRHLPALSHWHRLLPIFDDGAHVRTIIADLVREAFGPGPHRLLSLFTALSSAKLQELIAQRLTDLSAPVPARLRDLQNSVFDLADAGDGVESVVDPRRAAEIAEDLPPWIPRWPRVSWHVQHHTSAGEDLLVVNGGAIGFGRAISRFLPAYAAVGDQGFTELVKREIGGGDLESAPLTDLSAVLGINANVHPPLLGAHLRYPCSTPEEWDGGRGISLEDCWAEVDAGSGRLLLRNGRDGRPMRFVPLNFLLNELAPRFYQFLGFFSLGGMANLAWWDRVDQRRGPSDGVRRYPRVRSGSLILARRTWKVPAQLLPDPADRSGASSFREVRRWRDSLGLPERVFYRGFTLPDPLVPMSEEEQHTWTRTLARFPTSAERKPTFVDFTSVTSVRAWQRTLRRGQGHMTFQECLPTVDEVPREHGDRFTQEFVIETTEEDR</sequence>
<name>A0AA37BJY7_9ACTN</name>
<protein>
    <submittedName>
        <fullName evidence="2">Lanthionine biosynthesis protein</fullName>
    </submittedName>
</protein>
<feature type="domain" description="Lantibiotic dehydratase N-terminal" evidence="1">
    <location>
        <begin position="636"/>
        <end position="788"/>
    </location>
</feature>
<dbReference type="Pfam" id="PF04738">
    <property type="entry name" value="Lant_dehydr_N"/>
    <property type="match status" value="2"/>
</dbReference>
<evidence type="ECO:0000313" key="3">
    <source>
        <dbReference type="Proteomes" id="UP000627984"/>
    </source>
</evidence>
<dbReference type="AlphaFoldDB" id="A0AA37BJY7"/>
<dbReference type="Proteomes" id="UP000627984">
    <property type="component" value="Unassembled WGS sequence"/>
</dbReference>
<dbReference type="InterPro" id="IPR006827">
    <property type="entry name" value="Lant_deHydtase_N"/>
</dbReference>
<reference evidence="2" key="1">
    <citation type="journal article" date="2014" name="Int. J. Syst. Evol. Microbiol.">
        <title>Complete genome sequence of Corynebacterium casei LMG S-19264T (=DSM 44701T), isolated from a smear-ripened cheese.</title>
        <authorList>
            <consortium name="US DOE Joint Genome Institute (JGI-PGF)"/>
            <person name="Walter F."/>
            <person name="Albersmeier A."/>
            <person name="Kalinowski J."/>
            <person name="Ruckert C."/>
        </authorList>
    </citation>
    <scope>NUCLEOTIDE SEQUENCE</scope>
    <source>
        <strain evidence="2">JCM 3093</strain>
    </source>
</reference>
<dbReference type="RefSeq" id="WP_191896691.1">
    <property type="nucleotide sequence ID" value="NZ_BMQD01000015.1"/>
</dbReference>
<accession>A0AA37BJY7</accession>
<gene>
    <name evidence="2" type="ORF">GCM10010126_47640</name>
</gene>